<feature type="coiled-coil region" evidence="4">
    <location>
        <begin position="44"/>
        <end position="110"/>
    </location>
</feature>
<accession>A0A4Y2CMY6</accession>
<feature type="coiled-coil region" evidence="4">
    <location>
        <begin position="563"/>
        <end position="816"/>
    </location>
</feature>
<dbReference type="PROSITE" id="PS50913">
    <property type="entry name" value="GRIP"/>
    <property type="match status" value="1"/>
</dbReference>
<dbReference type="GO" id="GO:0007030">
    <property type="term" value="P:Golgi organization"/>
    <property type="evidence" value="ECO:0007669"/>
    <property type="project" value="TreeGrafter"/>
</dbReference>
<evidence type="ECO:0000256" key="3">
    <source>
        <dbReference type="ARBA" id="ARBA00023054"/>
    </source>
</evidence>
<comment type="subcellular location">
    <subcellularLocation>
        <location evidence="1">Golgi apparatus</location>
    </subcellularLocation>
</comment>
<feature type="coiled-coil region" evidence="4">
    <location>
        <begin position="886"/>
        <end position="1114"/>
    </location>
</feature>
<evidence type="ECO:0000313" key="8">
    <source>
        <dbReference type="Proteomes" id="UP000499080"/>
    </source>
</evidence>
<dbReference type="OrthoDB" id="425925at2759"/>
<proteinExistence type="predicted"/>
<dbReference type="PANTHER" id="PTHR18921:SF2">
    <property type="entry name" value="THYROID RECEPTOR-INTERACTING PROTEIN 11"/>
    <property type="match status" value="1"/>
</dbReference>
<feature type="region of interest" description="Disordered" evidence="5">
    <location>
        <begin position="1230"/>
        <end position="1258"/>
    </location>
</feature>
<dbReference type="GO" id="GO:0005794">
    <property type="term" value="C:Golgi apparatus"/>
    <property type="evidence" value="ECO:0007669"/>
    <property type="project" value="UniProtKB-SubCell"/>
</dbReference>
<evidence type="ECO:0000256" key="4">
    <source>
        <dbReference type="SAM" id="Coils"/>
    </source>
</evidence>
<keyword evidence="8" id="KW-1185">Reference proteome</keyword>
<keyword evidence="7" id="KW-0675">Receptor</keyword>
<dbReference type="InterPro" id="IPR000237">
    <property type="entry name" value="GRIP_dom"/>
</dbReference>
<reference evidence="7 8" key="1">
    <citation type="journal article" date="2019" name="Sci. Rep.">
        <title>Orb-weaving spider Araneus ventricosus genome elucidates the spidroin gene catalogue.</title>
        <authorList>
            <person name="Kono N."/>
            <person name="Nakamura H."/>
            <person name="Ohtoshi R."/>
            <person name="Moran D.A.P."/>
            <person name="Shinohara A."/>
            <person name="Yoshida Y."/>
            <person name="Fujiwara M."/>
            <person name="Mori M."/>
            <person name="Tomita M."/>
            <person name="Arakawa K."/>
        </authorList>
    </citation>
    <scope>NUCLEOTIDE SEQUENCE [LARGE SCALE GENOMIC DNA]</scope>
</reference>
<evidence type="ECO:0000256" key="1">
    <source>
        <dbReference type="ARBA" id="ARBA00004555"/>
    </source>
</evidence>
<dbReference type="Proteomes" id="UP000499080">
    <property type="component" value="Unassembled WGS sequence"/>
</dbReference>
<evidence type="ECO:0000313" key="7">
    <source>
        <dbReference type="EMBL" id="GBM05286.1"/>
    </source>
</evidence>
<evidence type="ECO:0000259" key="6">
    <source>
        <dbReference type="PROSITE" id="PS50913"/>
    </source>
</evidence>
<feature type="coiled-coil region" evidence="4">
    <location>
        <begin position="333"/>
        <end position="363"/>
    </location>
</feature>
<protein>
    <submittedName>
        <fullName evidence="7">Thyroid receptor-interacting protein 11</fullName>
    </submittedName>
</protein>
<feature type="coiled-coil region" evidence="4">
    <location>
        <begin position="430"/>
        <end position="457"/>
    </location>
</feature>
<feature type="compositionally biased region" description="Polar residues" evidence="5">
    <location>
        <begin position="1243"/>
        <end position="1252"/>
    </location>
</feature>
<dbReference type="GO" id="GO:0031267">
    <property type="term" value="F:small GTPase binding"/>
    <property type="evidence" value="ECO:0007669"/>
    <property type="project" value="TreeGrafter"/>
</dbReference>
<dbReference type="PANTHER" id="PTHR18921">
    <property type="entry name" value="MYOSIN HEAVY CHAIN - RELATED"/>
    <property type="match status" value="1"/>
</dbReference>
<evidence type="ECO:0000256" key="5">
    <source>
        <dbReference type="SAM" id="MobiDB-lite"/>
    </source>
</evidence>
<comment type="caution">
    <text evidence="7">The sequence shown here is derived from an EMBL/GenBank/DDBJ whole genome shotgun (WGS) entry which is preliminary data.</text>
</comment>
<dbReference type="EMBL" id="BGPR01000214">
    <property type="protein sequence ID" value="GBM05286.1"/>
    <property type="molecule type" value="Genomic_DNA"/>
</dbReference>
<organism evidence="7 8">
    <name type="scientific">Araneus ventricosus</name>
    <name type="common">Orbweaver spider</name>
    <name type="synonym">Epeira ventricosa</name>
    <dbReference type="NCBI Taxonomy" id="182803"/>
    <lineage>
        <taxon>Eukaryota</taxon>
        <taxon>Metazoa</taxon>
        <taxon>Ecdysozoa</taxon>
        <taxon>Arthropoda</taxon>
        <taxon>Chelicerata</taxon>
        <taxon>Arachnida</taxon>
        <taxon>Araneae</taxon>
        <taxon>Araneomorphae</taxon>
        <taxon>Entelegynae</taxon>
        <taxon>Araneoidea</taxon>
        <taxon>Araneidae</taxon>
        <taxon>Araneus</taxon>
    </lineage>
</organism>
<feature type="domain" description="GRIP" evidence="6">
    <location>
        <begin position="1114"/>
        <end position="1163"/>
    </location>
</feature>
<name>A0A4Y2CMY6_ARAVE</name>
<evidence type="ECO:0000256" key="2">
    <source>
        <dbReference type="ARBA" id="ARBA00023034"/>
    </source>
</evidence>
<keyword evidence="2" id="KW-0333">Golgi apparatus</keyword>
<gene>
    <name evidence="7" type="primary">TRIP11</name>
    <name evidence="7" type="ORF">AVEN_46838_1</name>
</gene>
<keyword evidence="3 4" id="KW-0175">Coiled coil</keyword>
<dbReference type="GO" id="GO:0006888">
    <property type="term" value="P:endoplasmic reticulum to Golgi vesicle-mediated transport"/>
    <property type="evidence" value="ECO:0007669"/>
    <property type="project" value="TreeGrafter"/>
</dbReference>
<sequence>MSWLGDQFSSITGKITDFTKEVLIENSSSELTDEESNQNGILSFKELADLRKEKDQKIEQLMQEKESLEQSIEELDLQHREETSCLLQLKNSAVAENKLLKEKLLEQEKKLSVKPDFPCHDFDLLNRDLKEALVSKMGLNSETLDSSCSKKSQNLITFLQLFSNGCAEENLKDNVVWLNNQKLLLKNNICEENKDDVSNLINKIDNYINFLEAANVNHESVFPVLGEICNVINLLVSNIVHLNQKLNLAQSDGEKSCIGICDNKQYDKSLDACNIVEKCEAFSQTNIAATSDFAVQSDEVLCNHGVKVSSSKHSQTNDYLTVDNKTQEDSFILNQLQSSIDTLEQEKAQLQNEIGSLKSLLNKTSSSAFIQTDVCECDSLKAKLDTAKSELCNMEQMFSSQQKEHLAHLNDIKEKLHLKETIVAEKDTVIQSQKNEITSLHDKISSLIDNLNSLKKEHYTKEVNSFENSSENLSTNSNAGKNNGIEAKLLQEKITVLELEKGKLLCVLNEKSQECSTLKTEVHKLTSIVASEKQALLKLQQDNCELKLSNKEKSDPELTKETIKKLSNIIRDKDFEIESLKQKNSTLTTLIQETSNIPEHLQSLLEEKENLSKQIKLYKTEREKFMVSYNMKDKECRKCMAEMKELDTTLSQQREKFDILEQTHQSLVQQYEEKQKSLINAQNEMVTLKQRLGDLEQQQFDIKEKYSNLLNQMNSDAIIQVTKDELRDKNTKIEQLTCANEEKDHLIQEKDCMIHDLSQQVKKLKMESEQQQQITQTLEKKISDSMNKVADMKNSLEDLENEKTVLEQKLQDKDAECSLLKDMNERLNMAVKEQEFSIQSMTDKLSSLSQYINSDHSSPSGTVDINQILADSEAMFSKAQDLYRERDETLLALNQSKQENQNLRNEIQRMKSNEIHLKNELERLRQHLLEIEENYTTEALKAEEKQKRLQDELVEVRRRAEITSTAVVDTNQRASIQIASLQEQLSIIANQRDEALSHISSLEDQVLQHSTSVNKLQLVLEQMQRANERKVKEMENKWQLLLDKEKMAYRKLEEQLLIRERQLEESSQALEAASRLSEQLDAKEEIIVNLRSELSKTENKIKSTTQEIDTIKSNTEGKVDRLVMKSLVLGYFSTPPNQKSEVIRLLARVLDFNQEEMEKAGIVVGRQSRSQESRGIFSTIFGRLPKLSSEQQQQRPYEPEKSFTTLFVQFLEHESQPIVPIPFPVEKMTHEVSHHKSHLGKKPQTQQNQGSPRKSPLLLDIDSAFPSFTPVPAIEYSASPAPAILKEVLE</sequence>